<dbReference type="OrthoDB" id="8640774at2"/>
<dbReference type="PATRIC" id="fig|123899.6.peg.747"/>
<evidence type="ECO:0000256" key="3">
    <source>
        <dbReference type="ARBA" id="ARBA00022729"/>
    </source>
</evidence>
<evidence type="ECO:0000313" key="7">
    <source>
        <dbReference type="Proteomes" id="UP000076825"/>
    </source>
</evidence>
<dbReference type="InterPro" id="IPR050263">
    <property type="entry name" value="Bact_Fimbrial_Adh_Pro"/>
</dbReference>
<dbReference type="KEGG" id="btrm:SAMEA390648700774"/>
<dbReference type="SUPFAM" id="SSF49401">
    <property type="entry name" value="Bacterial adhesins"/>
    <property type="match status" value="1"/>
</dbReference>
<dbReference type="InterPro" id="IPR036937">
    <property type="entry name" value="Adhesion_dom_fimbrial_sf"/>
</dbReference>
<keyword evidence="7" id="KW-1185">Reference proteome</keyword>
<protein>
    <submittedName>
        <fullName evidence="6">Fimbrial subunit</fullName>
    </submittedName>
</protein>
<dbReference type="GeneID" id="56587820"/>
<dbReference type="Gene3D" id="2.60.40.1090">
    <property type="entry name" value="Fimbrial-type adhesion domain"/>
    <property type="match status" value="1"/>
</dbReference>
<sequence>MKTQQPPTPVLGWPVRLACLGLAPFSSALAVDGTITINGEIIDSTCKINGAAPPADILVTLPKIGQTALKNEGDVAGATAFVIALTECPATLSGKVKAYFEPGPTTDYDTGNLYAYTTSEGKTKASSIPGNQASQTQFQKVQIQLANPDSTAIKIGASENKAAGVELQNGTDGKKTATLRYLARYYRSSSGNITPGKLFSTPSPTHKEAV</sequence>
<dbReference type="STRING" id="123899.SAMEA3906487_00774"/>
<reference evidence="6 7" key="1">
    <citation type="submission" date="2016-04" db="EMBL/GenBank/DDBJ databases">
        <authorList>
            <consortium name="Pathogen Informatics"/>
        </authorList>
    </citation>
    <scope>NUCLEOTIDE SEQUENCE [LARGE SCALE GENOMIC DNA]</scope>
    <source>
        <strain evidence="6 7">H044680328</strain>
    </source>
</reference>
<evidence type="ECO:0000313" key="6">
    <source>
        <dbReference type="EMBL" id="SAI67517.1"/>
    </source>
</evidence>
<dbReference type="Pfam" id="PF16970">
    <property type="entry name" value="FimA"/>
    <property type="match status" value="1"/>
</dbReference>
<dbReference type="EMBL" id="LT546645">
    <property type="protein sequence ID" value="SAI67517.1"/>
    <property type="molecule type" value="Genomic_DNA"/>
</dbReference>
<evidence type="ECO:0000256" key="2">
    <source>
        <dbReference type="ARBA" id="ARBA00006671"/>
    </source>
</evidence>
<name>A0A157SAQ0_9BORD</name>
<comment type="similarity">
    <text evidence="2">Belongs to the fimbrial protein family.</text>
</comment>
<dbReference type="GO" id="GO:0043709">
    <property type="term" value="P:cell adhesion involved in single-species biofilm formation"/>
    <property type="evidence" value="ECO:0007669"/>
    <property type="project" value="TreeGrafter"/>
</dbReference>
<proteinExistence type="inferred from homology"/>
<dbReference type="eggNOG" id="COG3539">
    <property type="taxonomic scope" value="Bacteria"/>
</dbReference>
<dbReference type="PANTHER" id="PTHR33420:SF3">
    <property type="entry name" value="FIMBRIAL SUBUNIT ELFA"/>
    <property type="match status" value="1"/>
</dbReference>
<accession>A0A157SAQ0</accession>
<dbReference type="InterPro" id="IPR008966">
    <property type="entry name" value="Adhesion_dom_sf"/>
</dbReference>
<feature type="chain" id="PRO_5009816749" evidence="5">
    <location>
        <begin position="31"/>
        <end position="210"/>
    </location>
</feature>
<dbReference type="GO" id="GO:0009289">
    <property type="term" value="C:pilus"/>
    <property type="evidence" value="ECO:0007669"/>
    <property type="project" value="UniProtKB-SubCell"/>
</dbReference>
<evidence type="ECO:0000256" key="5">
    <source>
        <dbReference type="SAM" id="SignalP"/>
    </source>
</evidence>
<dbReference type="RefSeq" id="WP_127070898.1">
    <property type="nucleotide sequence ID" value="NZ_CP016340.1"/>
</dbReference>
<evidence type="ECO:0000256" key="1">
    <source>
        <dbReference type="ARBA" id="ARBA00004561"/>
    </source>
</evidence>
<dbReference type="AlphaFoldDB" id="A0A157SAQ0"/>
<feature type="signal peptide" evidence="5">
    <location>
        <begin position="1"/>
        <end position="30"/>
    </location>
</feature>
<keyword evidence="3 5" id="KW-0732">Signal</keyword>
<keyword evidence="4" id="KW-0281">Fimbrium</keyword>
<gene>
    <name evidence="6" type="primary">elfA_1</name>
    <name evidence="6" type="ORF">SAMEA3906487_00774</name>
</gene>
<dbReference type="Proteomes" id="UP000076825">
    <property type="component" value="Chromosome 1"/>
</dbReference>
<dbReference type="PANTHER" id="PTHR33420">
    <property type="entry name" value="FIMBRIAL SUBUNIT ELFA-RELATED"/>
    <property type="match status" value="1"/>
</dbReference>
<evidence type="ECO:0000256" key="4">
    <source>
        <dbReference type="ARBA" id="ARBA00023263"/>
    </source>
</evidence>
<comment type="subcellular location">
    <subcellularLocation>
        <location evidence="1">Fimbrium</location>
    </subcellularLocation>
</comment>
<dbReference type="InterPro" id="IPR039458">
    <property type="entry name" value="FimA-like"/>
</dbReference>
<organism evidence="6 7">
    <name type="scientific">Bordetella trematum</name>
    <dbReference type="NCBI Taxonomy" id="123899"/>
    <lineage>
        <taxon>Bacteria</taxon>
        <taxon>Pseudomonadati</taxon>
        <taxon>Pseudomonadota</taxon>
        <taxon>Betaproteobacteria</taxon>
        <taxon>Burkholderiales</taxon>
        <taxon>Alcaligenaceae</taxon>
        <taxon>Bordetella</taxon>
    </lineage>
</organism>